<keyword evidence="1" id="KW-0997">Cell inner membrane</keyword>
<feature type="transmembrane region" description="Helical" evidence="2">
    <location>
        <begin position="56"/>
        <end position="76"/>
    </location>
</feature>
<dbReference type="Pfam" id="PF04608">
    <property type="entry name" value="PgpA"/>
    <property type="match status" value="1"/>
</dbReference>
<dbReference type="EC" id="3.1.3.27" evidence="1"/>
<feature type="transmembrane region" description="Helical" evidence="2">
    <location>
        <begin position="97"/>
        <end position="120"/>
    </location>
</feature>
<keyword evidence="1 2" id="KW-0472">Membrane</keyword>
<keyword evidence="1" id="KW-0460">Magnesium</keyword>
<dbReference type="InterPro" id="IPR007686">
    <property type="entry name" value="YutG/PgpA"/>
</dbReference>
<evidence type="ECO:0000313" key="4">
    <source>
        <dbReference type="EMBL" id="GAA4351103.1"/>
    </source>
</evidence>
<proteinExistence type="predicted"/>
<dbReference type="RefSeq" id="WP_223578708.1">
    <property type="nucleotide sequence ID" value="NZ_BAABFU010000002.1"/>
</dbReference>
<keyword evidence="1" id="KW-1208">Phospholipid metabolism</keyword>
<keyword evidence="1" id="KW-1003">Cell membrane</keyword>
<organism evidence="4 5">
    <name type="scientific">Kangiella taiwanensis</name>
    <dbReference type="NCBI Taxonomy" id="1079179"/>
    <lineage>
        <taxon>Bacteria</taxon>
        <taxon>Pseudomonadati</taxon>
        <taxon>Pseudomonadota</taxon>
        <taxon>Gammaproteobacteria</taxon>
        <taxon>Kangiellales</taxon>
        <taxon>Kangiellaceae</taxon>
        <taxon>Kangiella</taxon>
    </lineage>
</organism>
<dbReference type="SUPFAM" id="SSF101307">
    <property type="entry name" value="YutG-like"/>
    <property type="match status" value="1"/>
</dbReference>
<name>A0ABP8I4C6_9GAMM</name>
<dbReference type="PANTHER" id="PTHR36305:SF1">
    <property type="entry name" value="PHOSPHATIDYLGLYCEROPHOSPHATASE A"/>
    <property type="match status" value="1"/>
</dbReference>
<comment type="pathway">
    <text evidence="1">Phospholipid metabolism; phosphatidylglycerol biosynthesis; phosphatidylglycerol from CDP-diacylglycerol: step 2/2.</text>
</comment>
<evidence type="ECO:0000259" key="3">
    <source>
        <dbReference type="Pfam" id="PF04608"/>
    </source>
</evidence>
<reference evidence="5" key="1">
    <citation type="journal article" date="2019" name="Int. J. Syst. Evol. Microbiol.">
        <title>The Global Catalogue of Microorganisms (GCM) 10K type strain sequencing project: providing services to taxonomists for standard genome sequencing and annotation.</title>
        <authorList>
            <consortium name="The Broad Institute Genomics Platform"/>
            <consortium name="The Broad Institute Genome Sequencing Center for Infectious Disease"/>
            <person name="Wu L."/>
            <person name="Ma J."/>
        </authorList>
    </citation>
    <scope>NUCLEOTIDE SEQUENCE [LARGE SCALE GENOMIC DNA]</scope>
    <source>
        <strain evidence="5">JCM 17727</strain>
    </source>
</reference>
<keyword evidence="2" id="KW-1133">Transmembrane helix</keyword>
<dbReference type="PIRSF" id="PIRSF006162">
    <property type="entry name" value="PgpA"/>
    <property type="match status" value="1"/>
</dbReference>
<keyword evidence="1 2" id="KW-0812">Transmembrane</keyword>
<gene>
    <name evidence="4" type="ORF">GCM10023150_17550</name>
</gene>
<dbReference type="InterPro" id="IPR036681">
    <property type="entry name" value="PgpA-like_sf"/>
</dbReference>
<comment type="subcellular location">
    <subcellularLocation>
        <location evidence="1">Cell inner membrane</location>
        <topology evidence="1">Multi-pass membrane protein</topology>
    </subcellularLocation>
</comment>
<keyword evidence="1" id="KW-0595">Phospholipid degradation</keyword>
<comment type="caution">
    <text evidence="4">The sequence shown here is derived from an EMBL/GenBank/DDBJ whole genome shotgun (WGS) entry which is preliminary data.</text>
</comment>
<feature type="domain" description="YutG/PgpA" evidence="3">
    <location>
        <begin position="23"/>
        <end position="160"/>
    </location>
</feature>
<accession>A0ABP8I4C6</accession>
<dbReference type="Proteomes" id="UP001501294">
    <property type="component" value="Unassembled WGS sequence"/>
</dbReference>
<keyword evidence="5" id="KW-1185">Reference proteome</keyword>
<feature type="transmembrane region" description="Helical" evidence="2">
    <location>
        <begin position="140"/>
        <end position="162"/>
    </location>
</feature>
<keyword evidence="1" id="KW-0443">Lipid metabolism</keyword>
<keyword evidence="1" id="KW-0479">Metal-binding</keyword>
<dbReference type="InterPro" id="IPR026037">
    <property type="entry name" value="PgpA"/>
</dbReference>
<dbReference type="CDD" id="cd06971">
    <property type="entry name" value="PgpA"/>
    <property type="match status" value="1"/>
</dbReference>
<keyword evidence="1" id="KW-0442">Lipid degradation</keyword>
<evidence type="ECO:0000256" key="2">
    <source>
        <dbReference type="SAM" id="Phobius"/>
    </source>
</evidence>
<keyword evidence="1" id="KW-0378">Hydrolase</keyword>
<dbReference type="EMBL" id="BAABFU010000002">
    <property type="protein sequence ID" value="GAA4351103.1"/>
    <property type="molecule type" value="Genomic_DNA"/>
</dbReference>
<protein>
    <recommendedName>
        <fullName evidence="1">Phosphatidylglycerophosphatase A</fullName>
        <ecNumber evidence="1">3.1.3.27</ecNumber>
    </recommendedName>
    <alternativeName>
        <fullName evidence="1">Phosphatidylglycerolphosphate phosphatase A</fullName>
    </alternativeName>
</protein>
<comment type="function">
    <text evidence="1">Lipid phosphatase which dephosphorylates phosphatidylglycerophosphate (PGP) to phosphatidylglycerol (PG).</text>
</comment>
<evidence type="ECO:0000313" key="5">
    <source>
        <dbReference type="Proteomes" id="UP001501294"/>
    </source>
</evidence>
<dbReference type="PANTHER" id="PTHR36305">
    <property type="entry name" value="PHOSPHATIDYLGLYCEROPHOSPHATASE A"/>
    <property type="match status" value="1"/>
</dbReference>
<comment type="catalytic activity">
    <reaction evidence="1">
        <text>a 1,2-diacyl-sn-glycero-3-phospho-(1'-sn-glycero-3'-phosphate) + H2O = a 1,2-diacyl-sn-glycero-3-phospho-(1'-sn-glycerol) + phosphate</text>
        <dbReference type="Rhea" id="RHEA:33751"/>
        <dbReference type="ChEBI" id="CHEBI:15377"/>
        <dbReference type="ChEBI" id="CHEBI:43474"/>
        <dbReference type="ChEBI" id="CHEBI:60110"/>
        <dbReference type="ChEBI" id="CHEBI:64716"/>
        <dbReference type="EC" id="3.1.3.27"/>
    </reaction>
</comment>
<sequence>MTVPLADKTLIKRMVFTNPLHFLSFGFGSGLMPKAPGTWGTIAAIPVWYGLSFLTLPYYLLATLVLSIVGIGLCHYTAKKLGVHDHPGIVWDEICGYLITMIAIPATWQWALAGFVLFRFFDILKPWPIKWLDKKVHGGFGIMVDDLLAGVFALGILHLALFPFS</sequence>
<comment type="cofactor">
    <cofactor evidence="1">
        <name>Mg(2+)</name>
        <dbReference type="ChEBI" id="CHEBI:18420"/>
    </cofactor>
</comment>
<evidence type="ECO:0000256" key="1">
    <source>
        <dbReference type="PIRNR" id="PIRNR006162"/>
    </source>
</evidence>